<evidence type="ECO:0000313" key="7">
    <source>
        <dbReference type="Proteomes" id="UP000646827"/>
    </source>
</evidence>
<feature type="region of interest" description="Disordered" evidence="4">
    <location>
        <begin position="482"/>
        <end position="546"/>
    </location>
</feature>
<feature type="compositionally biased region" description="Low complexity" evidence="4">
    <location>
        <begin position="490"/>
        <end position="501"/>
    </location>
</feature>
<dbReference type="Gene3D" id="3.30.70.330">
    <property type="match status" value="2"/>
</dbReference>
<protein>
    <recommendedName>
        <fullName evidence="5">RRM domain-containing protein</fullName>
    </recommendedName>
</protein>
<gene>
    <name evidence="6" type="ORF">INT45_006948</name>
</gene>
<feature type="domain" description="RRM" evidence="5">
    <location>
        <begin position="251"/>
        <end position="324"/>
    </location>
</feature>
<evidence type="ECO:0000313" key="6">
    <source>
        <dbReference type="EMBL" id="KAG2222269.1"/>
    </source>
</evidence>
<feature type="region of interest" description="Disordered" evidence="4">
    <location>
        <begin position="137"/>
        <end position="177"/>
    </location>
</feature>
<dbReference type="Pfam" id="PF00076">
    <property type="entry name" value="RRM_1"/>
    <property type="match status" value="2"/>
</dbReference>
<evidence type="ECO:0000259" key="5">
    <source>
        <dbReference type="PROSITE" id="PS50102"/>
    </source>
</evidence>
<evidence type="ECO:0000256" key="1">
    <source>
        <dbReference type="ARBA" id="ARBA00022737"/>
    </source>
</evidence>
<evidence type="ECO:0000256" key="4">
    <source>
        <dbReference type="SAM" id="MobiDB-lite"/>
    </source>
</evidence>
<feature type="region of interest" description="Disordered" evidence="4">
    <location>
        <begin position="1"/>
        <end position="67"/>
    </location>
</feature>
<dbReference type="SUPFAM" id="SSF54928">
    <property type="entry name" value="RNA-binding domain, RBD"/>
    <property type="match status" value="2"/>
</dbReference>
<dbReference type="AlphaFoldDB" id="A0A8H7S2A9"/>
<feature type="compositionally biased region" description="Pro residues" evidence="4">
    <location>
        <begin position="144"/>
        <end position="156"/>
    </location>
</feature>
<dbReference type="OrthoDB" id="271725at2759"/>
<keyword evidence="2 3" id="KW-0694">RNA-binding</keyword>
<feature type="domain" description="RRM" evidence="5">
    <location>
        <begin position="342"/>
        <end position="421"/>
    </location>
</feature>
<keyword evidence="7" id="KW-1185">Reference proteome</keyword>
<dbReference type="GO" id="GO:0003723">
    <property type="term" value="F:RNA binding"/>
    <property type="evidence" value="ECO:0007669"/>
    <property type="project" value="UniProtKB-UniRule"/>
</dbReference>
<comment type="caution">
    <text evidence="6">The sequence shown here is derived from an EMBL/GenBank/DDBJ whole genome shotgun (WGS) entry which is preliminary data.</text>
</comment>
<feature type="compositionally biased region" description="Polar residues" evidence="4">
    <location>
        <begin position="48"/>
        <end position="59"/>
    </location>
</feature>
<dbReference type="InterPro" id="IPR035979">
    <property type="entry name" value="RBD_domain_sf"/>
</dbReference>
<proteinExistence type="predicted"/>
<feature type="compositionally biased region" description="Polar residues" evidence="4">
    <location>
        <begin position="523"/>
        <end position="546"/>
    </location>
</feature>
<accession>A0A8H7S2A9</accession>
<dbReference type="InterPro" id="IPR012677">
    <property type="entry name" value="Nucleotide-bd_a/b_plait_sf"/>
</dbReference>
<dbReference type="Proteomes" id="UP000646827">
    <property type="component" value="Unassembled WGS sequence"/>
</dbReference>
<dbReference type="SMART" id="SM00360">
    <property type="entry name" value="RRM"/>
    <property type="match status" value="2"/>
</dbReference>
<dbReference type="PANTHER" id="PTHR24012">
    <property type="entry name" value="RNA BINDING PROTEIN"/>
    <property type="match status" value="1"/>
</dbReference>
<keyword evidence="1" id="KW-0677">Repeat</keyword>
<feature type="compositionally biased region" description="Low complexity" evidence="4">
    <location>
        <begin position="24"/>
        <end position="47"/>
    </location>
</feature>
<evidence type="ECO:0000256" key="2">
    <source>
        <dbReference type="ARBA" id="ARBA00022884"/>
    </source>
</evidence>
<evidence type="ECO:0000256" key="3">
    <source>
        <dbReference type="PROSITE-ProRule" id="PRU00176"/>
    </source>
</evidence>
<organism evidence="6 7">
    <name type="scientific">Circinella minor</name>
    <dbReference type="NCBI Taxonomy" id="1195481"/>
    <lineage>
        <taxon>Eukaryota</taxon>
        <taxon>Fungi</taxon>
        <taxon>Fungi incertae sedis</taxon>
        <taxon>Mucoromycota</taxon>
        <taxon>Mucoromycotina</taxon>
        <taxon>Mucoromycetes</taxon>
        <taxon>Mucorales</taxon>
        <taxon>Lichtheimiaceae</taxon>
        <taxon>Circinella</taxon>
    </lineage>
</organism>
<reference evidence="6 7" key="1">
    <citation type="submission" date="2020-12" db="EMBL/GenBank/DDBJ databases">
        <title>Metabolic potential, ecology and presence of endohyphal bacteria is reflected in genomic diversity of Mucoromycotina.</title>
        <authorList>
            <person name="Muszewska A."/>
            <person name="Okrasinska A."/>
            <person name="Steczkiewicz K."/>
            <person name="Drgas O."/>
            <person name="Orlowska M."/>
            <person name="Perlinska-Lenart U."/>
            <person name="Aleksandrzak-Piekarczyk T."/>
            <person name="Szatraj K."/>
            <person name="Zielenkiewicz U."/>
            <person name="Pilsyk S."/>
            <person name="Malc E."/>
            <person name="Mieczkowski P."/>
            <person name="Kruszewska J.S."/>
            <person name="Biernat P."/>
            <person name="Pawlowska J."/>
        </authorList>
    </citation>
    <scope>NUCLEOTIDE SEQUENCE [LARGE SCALE GENOMIC DNA]</scope>
    <source>
        <strain evidence="6 7">CBS 142.35</strain>
    </source>
</reference>
<dbReference type="EMBL" id="JAEPRB010000087">
    <property type="protein sequence ID" value="KAG2222269.1"/>
    <property type="molecule type" value="Genomic_DNA"/>
</dbReference>
<dbReference type="InterPro" id="IPR000504">
    <property type="entry name" value="RRM_dom"/>
</dbReference>
<name>A0A8H7S2A9_9FUNG</name>
<sequence length="546" mass="59553">MATTKGIATTTTGVPVSATITDKPSNNASEPAANNATNKNTDDTVTTGSVSRRQQQKGDNGTAANAAHNGVPAATANLMTPTSPPYPPYYIDPVHYDRHHHPNGGFDESSSYTYVYPLSPQFSVQYYSELGYQSYPGSPALHPQSPPVNPTSPPFSPTFQYQHHHQPSSGITLSPPTHAYVLPPHHHHQQHHFPPLHISSPVLTGTASVPGSPPHQYIQPLPGSYSMSTDQRHKRHHSHQSQEQLMNYHSHNIYVRGLSSTTTDESFLELCRVYGNIASSKAIIDQKTGECKGYGFTMFENPDDCERAIDGLNKAGLQASFARVGQESFSSRLRSLQDETSTNIYISNLPLDMTEQKLEDLFHPHKTISNRILRDPQSNMSRGVGFARLAERDSAVAIIEKFNGQTVLGSSAPLQVRFADSPAQKKLKNQTARKRILRPRDFQPMAGFPVRPMMPITPETMLGIAPAGYQDQQQYAQYSVATTATGQEQSSSPTTNNSGTTTPPPTTTESLASPLGDDDVKDLTSQVEQKLQVSANSGDSSISVSH</sequence>
<feature type="compositionally biased region" description="Low complexity" evidence="4">
    <location>
        <begin position="1"/>
        <end position="13"/>
    </location>
</feature>
<dbReference type="PROSITE" id="PS50102">
    <property type="entry name" value="RRM"/>
    <property type="match status" value="2"/>
</dbReference>